<gene>
    <name evidence="2" type="ordered locus">Deba_1545</name>
</gene>
<keyword evidence="1" id="KW-0472">Membrane</keyword>
<proteinExistence type="predicted"/>
<keyword evidence="3" id="KW-1185">Reference proteome</keyword>
<dbReference type="HOGENOM" id="CLU_105325_1_1_7"/>
<dbReference type="AlphaFoldDB" id="E1QH70"/>
<dbReference type="OrthoDB" id="9815598at2"/>
<name>E1QH70_DESB2</name>
<dbReference type="RefSeq" id="WP_013258366.1">
    <property type="nucleotide sequence ID" value="NC_014365.1"/>
</dbReference>
<dbReference type="EMBL" id="CP002085">
    <property type="protein sequence ID" value="ADK84913.1"/>
    <property type="molecule type" value="Genomic_DNA"/>
</dbReference>
<feature type="transmembrane region" description="Helical" evidence="1">
    <location>
        <begin position="138"/>
        <end position="160"/>
    </location>
</feature>
<protein>
    <recommendedName>
        <fullName evidence="4">DUF4198 domain-containing protein</fullName>
    </recommendedName>
</protein>
<accession>E1QH70</accession>
<sequence>MTTKLRRETQAAGLVWGPALAALLLAGLLFVGGRPALAHGVSLEAGQGRAAWVLAQYSDGEPMSFAKVRVLGPRGQTYQMGNADASGRFCWQPDQPGQWTAVIEDGQGHRGQVSLDWTGGDAPVASQRGGGEMVAQPLWTRALLGLSAIFCLAGLVFWLLGRRGAAVDKG</sequence>
<organism evidence="2 3">
    <name type="scientific">Desulfarculus baarsii (strain ATCC 33931 / DSM 2075 / LMG 7858 / VKM B-1802 / 2st14)</name>
    <dbReference type="NCBI Taxonomy" id="644282"/>
    <lineage>
        <taxon>Bacteria</taxon>
        <taxon>Pseudomonadati</taxon>
        <taxon>Thermodesulfobacteriota</taxon>
        <taxon>Desulfarculia</taxon>
        <taxon>Desulfarculales</taxon>
        <taxon>Desulfarculaceae</taxon>
        <taxon>Desulfarculus</taxon>
    </lineage>
</organism>
<evidence type="ECO:0000256" key="1">
    <source>
        <dbReference type="SAM" id="Phobius"/>
    </source>
</evidence>
<evidence type="ECO:0000313" key="2">
    <source>
        <dbReference type="EMBL" id="ADK84913.1"/>
    </source>
</evidence>
<evidence type="ECO:0008006" key="4">
    <source>
        <dbReference type="Google" id="ProtNLM"/>
    </source>
</evidence>
<evidence type="ECO:0000313" key="3">
    <source>
        <dbReference type="Proteomes" id="UP000009047"/>
    </source>
</evidence>
<dbReference type="Proteomes" id="UP000009047">
    <property type="component" value="Chromosome"/>
</dbReference>
<keyword evidence="1" id="KW-0812">Transmembrane</keyword>
<reference evidence="2 3" key="1">
    <citation type="journal article" date="2010" name="Stand. Genomic Sci.">
        <title>Complete genome sequence of Desulfarculus baarsii type strain (2st14).</title>
        <authorList>
            <person name="Sun H."/>
            <person name="Spring S."/>
            <person name="Lapidus A."/>
            <person name="Davenport K."/>
            <person name="Del Rio T.G."/>
            <person name="Tice H."/>
            <person name="Nolan M."/>
            <person name="Copeland A."/>
            <person name="Cheng J.F."/>
            <person name="Lucas S."/>
            <person name="Tapia R."/>
            <person name="Goodwin L."/>
            <person name="Pitluck S."/>
            <person name="Ivanova N."/>
            <person name="Pagani I."/>
            <person name="Mavromatis K."/>
            <person name="Ovchinnikova G."/>
            <person name="Pati A."/>
            <person name="Chen A."/>
            <person name="Palaniappan K."/>
            <person name="Hauser L."/>
            <person name="Chang Y.J."/>
            <person name="Jeffries C.D."/>
            <person name="Detter J.C."/>
            <person name="Han C."/>
            <person name="Rohde M."/>
            <person name="Brambilla E."/>
            <person name="Goker M."/>
            <person name="Woyke T."/>
            <person name="Bristow J."/>
            <person name="Eisen J.A."/>
            <person name="Markowitz V."/>
            <person name="Hugenholtz P."/>
            <person name="Kyrpides N.C."/>
            <person name="Klenk H.P."/>
            <person name="Land M."/>
        </authorList>
    </citation>
    <scope>NUCLEOTIDE SEQUENCE [LARGE SCALE GENOMIC DNA]</scope>
    <source>
        <strain evidence="3">ATCC 33931 / DSM 2075 / LMG 7858 / VKM B-1802 / 2st14</strain>
    </source>
</reference>
<dbReference type="STRING" id="644282.Deba_1545"/>
<dbReference type="eggNOG" id="COG5266">
    <property type="taxonomic scope" value="Bacteria"/>
</dbReference>
<dbReference type="KEGG" id="dbr:Deba_1545"/>
<keyword evidence="1" id="KW-1133">Transmembrane helix</keyword>